<keyword evidence="8 12" id="KW-0798">TonB box</keyword>
<dbReference type="PANTHER" id="PTHR32552:SF81">
    <property type="entry name" value="TONB-DEPENDENT OUTER MEMBRANE RECEPTOR"/>
    <property type="match status" value="1"/>
</dbReference>
<feature type="chain" id="PRO_5015393137" evidence="13">
    <location>
        <begin position="27"/>
        <end position="770"/>
    </location>
</feature>
<evidence type="ECO:0000256" key="11">
    <source>
        <dbReference type="PROSITE-ProRule" id="PRU01360"/>
    </source>
</evidence>
<sequence length="770" mass="83865">MTGLFNARALWLSASACALLATGAAAQDAPAVNDEIVVTAQFREQNLQDTPLAITAVDAQTMRARGQSQVYQIANQAPSVTLKPQNSNFGPSLSANIRGIGQVDFNPALEPGVGIYVDEVYFPTLMGSIFDLLDLERVEVLRGPQGTLTGRNSIGGAIKLISKKPSEDFNAFVETGYGSRDRVDFRGAISGPIAEGLYGRISGVIRRQDGYVDRIDYGCANPGGGIPANPAAPSDCVLSKQGDVGYEAVRGTLRFAPNDRLDVTLSGDWTLDKRNAAGEVVLVTAPTGNPAFTDYSPTIPYDDRFICGSYCNYATYSQPAVPPFAEAFSVQNKTRFEGYGGSLNVDFDLTDNLNVTSITAYREYDTYFADDSDLSPANAASGESMLIHDFFSQEVRLNGELGEDVVFTLGGYYSDQTTVYPTKQDLRYVPPVGLQFMSSGDTINADSKAVFATIIWSPLDNLNLTGGVRYTDEHKDYTYYRANFDGTPHPLLGALDGVTGDFDGDKVDYRVSIDYRWNDNFMTYATIATGFKGGGVNPRPFFATQVQSFGQEQARSIEAGFKSDFLDNRARLNVTGFYNDVEGIQLTLLSCDDVSPFPGAPCALPSNAGDAEIKGIEAEAFLEPVDGFTIDGSFSYIDFDYTRINPITGLSDTFVPPLLPEIKWSVGVQYAADLGEHGTLTPRFDASFQDDIYTNAANSPLNVIENYILANARLEWRNKGGDLSAALEVSNLFDKYYFLTRFNLIAVGAGTNTGQPGRPREFFFKIRKEF</sequence>
<dbReference type="GO" id="GO:0006826">
    <property type="term" value="P:iron ion transport"/>
    <property type="evidence" value="ECO:0007669"/>
    <property type="project" value="UniProtKB-KW"/>
</dbReference>
<evidence type="ECO:0000259" key="15">
    <source>
        <dbReference type="Pfam" id="PF07715"/>
    </source>
</evidence>
<comment type="subcellular location">
    <subcellularLocation>
        <location evidence="1 11">Cell outer membrane</location>
        <topology evidence="1 11">Multi-pass membrane protein</topology>
    </subcellularLocation>
</comment>
<dbReference type="PANTHER" id="PTHR32552">
    <property type="entry name" value="FERRICHROME IRON RECEPTOR-RELATED"/>
    <property type="match status" value="1"/>
</dbReference>
<dbReference type="InterPro" id="IPR039426">
    <property type="entry name" value="TonB-dep_rcpt-like"/>
</dbReference>
<comment type="caution">
    <text evidence="16">The sequence shown here is derived from an EMBL/GenBank/DDBJ whole genome shotgun (WGS) entry which is preliminary data.</text>
</comment>
<evidence type="ECO:0000256" key="9">
    <source>
        <dbReference type="ARBA" id="ARBA00023136"/>
    </source>
</evidence>
<keyword evidence="2 11" id="KW-0813">Transport</keyword>
<evidence type="ECO:0000256" key="1">
    <source>
        <dbReference type="ARBA" id="ARBA00004571"/>
    </source>
</evidence>
<keyword evidence="4" id="KW-0410">Iron transport</keyword>
<dbReference type="InterPro" id="IPR036942">
    <property type="entry name" value="Beta-barrel_TonB_sf"/>
</dbReference>
<protein>
    <submittedName>
        <fullName evidence="16">TonB-dependent receptor</fullName>
    </submittedName>
</protein>
<accession>A0A2S7K0N8</accession>
<evidence type="ECO:0000256" key="2">
    <source>
        <dbReference type="ARBA" id="ARBA00022448"/>
    </source>
</evidence>
<evidence type="ECO:0000256" key="13">
    <source>
        <dbReference type="SAM" id="SignalP"/>
    </source>
</evidence>
<evidence type="ECO:0000256" key="4">
    <source>
        <dbReference type="ARBA" id="ARBA00022496"/>
    </source>
</evidence>
<dbReference type="EMBL" id="PJCH01000015">
    <property type="protein sequence ID" value="PQA86085.1"/>
    <property type="molecule type" value="Genomic_DNA"/>
</dbReference>
<dbReference type="AlphaFoldDB" id="A0A2S7K0N8"/>
<name>A0A2S7K0N8_9PROT</name>
<organism evidence="16 17">
    <name type="scientific">Hyphococcus luteus</name>
    <dbReference type="NCBI Taxonomy" id="2058213"/>
    <lineage>
        <taxon>Bacteria</taxon>
        <taxon>Pseudomonadati</taxon>
        <taxon>Pseudomonadota</taxon>
        <taxon>Alphaproteobacteria</taxon>
        <taxon>Parvularculales</taxon>
        <taxon>Parvularculaceae</taxon>
        <taxon>Hyphococcus</taxon>
    </lineage>
</organism>
<dbReference type="GO" id="GO:0009279">
    <property type="term" value="C:cell outer membrane"/>
    <property type="evidence" value="ECO:0007669"/>
    <property type="project" value="UniProtKB-SubCell"/>
</dbReference>
<evidence type="ECO:0000256" key="6">
    <source>
        <dbReference type="ARBA" id="ARBA00023004"/>
    </source>
</evidence>
<reference evidence="16 17" key="1">
    <citation type="submission" date="2017-12" db="EMBL/GenBank/DDBJ databases">
        <authorList>
            <person name="Hurst M.R.H."/>
        </authorList>
    </citation>
    <scope>NUCLEOTIDE SEQUENCE [LARGE SCALE GENOMIC DNA]</scope>
    <source>
        <strain evidence="16 17">SY-3-19</strain>
    </source>
</reference>
<dbReference type="Gene3D" id="2.40.170.20">
    <property type="entry name" value="TonB-dependent receptor, beta-barrel domain"/>
    <property type="match status" value="1"/>
</dbReference>
<feature type="domain" description="TonB-dependent receptor-like beta-barrel" evidence="14">
    <location>
        <begin position="305"/>
        <end position="732"/>
    </location>
</feature>
<evidence type="ECO:0000259" key="14">
    <source>
        <dbReference type="Pfam" id="PF00593"/>
    </source>
</evidence>
<evidence type="ECO:0000256" key="3">
    <source>
        <dbReference type="ARBA" id="ARBA00022452"/>
    </source>
</evidence>
<comment type="similarity">
    <text evidence="11 12">Belongs to the TonB-dependent receptor family.</text>
</comment>
<dbReference type="Pfam" id="PF00593">
    <property type="entry name" value="TonB_dep_Rec_b-barrel"/>
    <property type="match status" value="1"/>
</dbReference>
<evidence type="ECO:0000256" key="12">
    <source>
        <dbReference type="RuleBase" id="RU003357"/>
    </source>
</evidence>
<evidence type="ECO:0000256" key="7">
    <source>
        <dbReference type="ARBA" id="ARBA00023065"/>
    </source>
</evidence>
<evidence type="ECO:0000256" key="8">
    <source>
        <dbReference type="ARBA" id="ARBA00023077"/>
    </source>
</evidence>
<feature type="signal peptide" evidence="13">
    <location>
        <begin position="1"/>
        <end position="26"/>
    </location>
</feature>
<dbReference type="OrthoDB" id="9760333at2"/>
<evidence type="ECO:0000256" key="5">
    <source>
        <dbReference type="ARBA" id="ARBA00022692"/>
    </source>
</evidence>
<dbReference type="InterPro" id="IPR000531">
    <property type="entry name" value="Beta-barrel_TonB"/>
</dbReference>
<keyword evidence="5 11" id="KW-0812">Transmembrane</keyword>
<dbReference type="Pfam" id="PF07715">
    <property type="entry name" value="Plug"/>
    <property type="match status" value="1"/>
</dbReference>
<dbReference type="PROSITE" id="PS52016">
    <property type="entry name" value="TONB_DEPENDENT_REC_3"/>
    <property type="match status" value="1"/>
</dbReference>
<keyword evidence="3 11" id="KW-1134">Transmembrane beta strand</keyword>
<keyword evidence="16" id="KW-0675">Receptor</keyword>
<keyword evidence="9 11" id="KW-0472">Membrane</keyword>
<proteinExistence type="inferred from homology"/>
<keyword evidence="17" id="KW-1185">Reference proteome</keyword>
<evidence type="ECO:0000256" key="10">
    <source>
        <dbReference type="ARBA" id="ARBA00023237"/>
    </source>
</evidence>
<gene>
    <name evidence="16" type="ORF">CW354_17090</name>
</gene>
<feature type="domain" description="TonB-dependent receptor plug" evidence="15">
    <location>
        <begin position="47"/>
        <end position="157"/>
    </location>
</feature>
<evidence type="ECO:0000313" key="16">
    <source>
        <dbReference type="EMBL" id="PQA86085.1"/>
    </source>
</evidence>
<evidence type="ECO:0000313" key="17">
    <source>
        <dbReference type="Proteomes" id="UP000239504"/>
    </source>
</evidence>
<dbReference type="Proteomes" id="UP000239504">
    <property type="component" value="Unassembled WGS sequence"/>
</dbReference>
<dbReference type="SUPFAM" id="SSF56935">
    <property type="entry name" value="Porins"/>
    <property type="match status" value="1"/>
</dbReference>
<dbReference type="InterPro" id="IPR012910">
    <property type="entry name" value="Plug_dom"/>
</dbReference>
<keyword evidence="10 11" id="KW-0998">Cell outer membrane</keyword>
<keyword evidence="13" id="KW-0732">Signal</keyword>
<keyword evidence="6" id="KW-0408">Iron</keyword>
<keyword evidence="7" id="KW-0406">Ion transport</keyword>